<dbReference type="Proteomes" id="UP000735302">
    <property type="component" value="Unassembled WGS sequence"/>
</dbReference>
<organism evidence="2 3">
    <name type="scientific">Plakobranchus ocellatus</name>
    <dbReference type="NCBI Taxonomy" id="259542"/>
    <lineage>
        <taxon>Eukaryota</taxon>
        <taxon>Metazoa</taxon>
        <taxon>Spiralia</taxon>
        <taxon>Lophotrochozoa</taxon>
        <taxon>Mollusca</taxon>
        <taxon>Gastropoda</taxon>
        <taxon>Heterobranchia</taxon>
        <taxon>Euthyneura</taxon>
        <taxon>Panpulmonata</taxon>
        <taxon>Sacoglossa</taxon>
        <taxon>Placobranchoidea</taxon>
        <taxon>Plakobranchidae</taxon>
        <taxon>Plakobranchus</taxon>
    </lineage>
</organism>
<reference evidence="2 3" key="1">
    <citation type="journal article" date="2021" name="Elife">
        <title>Chloroplast acquisition without the gene transfer in kleptoplastic sea slugs, Plakobranchus ocellatus.</title>
        <authorList>
            <person name="Maeda T."/>
            <person name="Takahashi S."/>
            <person name="Yoshida T."/>
            <person name="Shimamura S."/>
            <person name="Takaki Y."/>
            <person name="Nagai Y."/>
            <person name="Toyoda A."/>
            <person name="Suzuki Y."/>
            <person name="Arimoto A."/>
            <person name="Ishii H."/>
            <person name="Satoh N."/>
            <person name="Nishiyama T."/>
            <person name="Hasebe M."/>
            <person name="Maruyama T."/>
            <person name="Minagawa J."/>
            <person name="Obokata J."/>
            <person name="Shigenobu S."/>
        </authorList>
    </citation>
    <scope>NUCLEOTIDE SEQUENCE [LARGE SCALE GENOMIC DNA]</scope>
</reference>
<accession>A0AAV4BYG9</accession>
<name>A0AAV4BYG9_9GAST</name>
<gene>
    <name evidence="2" type="ORF">PoB_005067100</name>
</gene>
<evidence type="ECO:0000313" key="2">
    <source>
        <dbReference type="EMBL" id="GFO24166.1"/>
    </source>
</evidence>
<feature type="region of interest" description="Disordered" evidence="1">
    <location>
        <begin position="78"/>
        <end position="98"/>
    </location>
</feature>
<comment type="caution">
    <text evidence="2">The sequence shown here is derived from an EMBL/GenBank/DDBJ whole genome shotgun (WGS) entry which is preliminary data.</text>
</comment>
<protein>
    <submittedName>
        <fullName evidence="2">Uncharacterized protein</fullName>
    </submittedName>
</protein>
<sequence length="98" mass="11165">MARAVCKISKRAFMLSSRPAVRDFSREVPSNRRRNTIESNGGRFHHATPQNQECQSSAWLMTSQRNAACPTIVRHYQCHHGPSRRHPPPLKPACTSDR</sequence>
<evidence type="ECO:0000256" key="1">
    <source>
        <dbReference type="SAM" id="MobiDB-lite"/>
    </source>
</evidence>
<evidence type="ECO:0000313" key="3">
    <source>
        <dbReference type="Proteomes" id="UP000735302"/>
    </source>
</evidence>
<feature type="compositionally biased region" description="Basic residues" evidence="1">
    <location>
        <begin position="78"/>
        <end position="88"/>
    </location>
</feature>
<keyword evidence="3" id="KW-1185">Reference proteome</keyword>
<dbReference type="AlphaFoldDB" id="A0AAV4BYG9"/>
<dbReference type="EMBL" id="BLXT01005595">
    <property type="protein sequence ID" value="GFO24166.1"/>
    <property type="molecule type" value="Genomic_DNA"/>
</dbReference>
<proteinExistence type="predicted"/>
<feature type="region of interest" description="Disordered" evidence="1">
    <location>
        <begin position="25"/>
        <end position="50"/>
    </location>
</feature>